<evidence type="ECO:0000256" key="14">
    <source>
        <dbReference type="SAM" id="Phobius"/>
    </source>
</evidence>
<dbReference type="SUPFAM" id="SSF52047">
    <property type="entry name" value="RNI-like"/>
    <property type="match status" value="1"/>
</dbReference>
<evidence type="ECO:0000256" key="5">
    <source>
        <dbReference type="ARBA" id="ARBA00022679"/>
    </source>
</evidence>
<keyword evidence="8" id="KW-0227">DNA damage</keyword>
<evidence type="ECO:0000256" key="11">
    <source>
        <dbReference type="ARBA" id="ARBA00022853"/>
    </source>
</evidence>
<dbReference type="InterPro" id="IPR019734">
    <property type="entry name" value="TPR_rpt"/>
</dbReference>
<keyword evidence="14" id="KW-0812">Transmembrane</keyword>
<keyword evidence="13" id="KW-0175">Coiled coil</keyword>
<comment type="similarity">
    <text evidence="2">Belongs to the Tonsoku family.</text>
</comment>
<protein>
    <submittedName>
        <fullName evidence="16">Serine/threonine-protein kinase</fullName>
    </submittedName>
</protein>
<evidence type="ECO:0000256" key="10">
    <source>
        <dbReference type="ARBA" id="ARBA00022840"/>
    </source>
</evidence>
<dbReference type="GO" id="GO:0004674">
    <property type="term" value="F:protein serine/threonine kinase activity"/>
    <property type="evidence" value="ECO:0007669"/>
    <property type="project" value="TreeGrafter"/>
</dbReference>
<evidence type="ECO:0000256" key="3">
    <source>
        <dbReference type="ARBA" id="ARBA00022454"/>
    </source>
</evidence>
<feature type="coiled-coil region" evidence="13">
    <location>
        <begin position="365"/>
        <end position="394"/>
    </location>
</feature>
<dbReference type="EMBL" id="ABCK01000026">
    <property type="protein sequence ID" value="EDM25659.1"/>
    <property type="molecule type" value="Genomic_DNA"/>
</dbReference>
<evidence type="ECO:0000256" key="13">
    <source>
        <dbReference type="SAM" id="Coils"/>
    </source>
</evidence>
<dbReference type="CDD" id="cd14014">
    <property type="entry name" value="STKc_PknB_like"/>
    <property type="match status" value="1"/>
</dbReference>
<evidence type="ECO:0000256" key="6">
    <source>
        <dbReference type="ARBA" id="ARBA00022737"/>
    </source>
</evidence>
<gene>
    <name evidence="16" type="ORF">LNTAR_25235</name>
</gene>
<dbReference type="PANTHER" id="PTHR43289">
    <property type="entry name" value="MITOGEN-ACTIVATED PROTEIN KINASE KINASE KINASE 20-RELATED"/>
    <property type="match status" value="1"/>
</dbReference>
<dbReference type="InterPro" id="IPR000719">
    <property type="entry name" value="Prot_kinase_dom"/>
</dbReference>
<dbReference type="Gene3D" id="1.10.510.10">
    <property type="entry name" value="Transferase(Phosphotransferase) domain 1"/>
    <property type="match status" value="1"/>
</dbReference>
<evidence type="ECO:0000256" key="7">
    <source>
        <dbReference type="ARBA" id="ARBA00022741"/>
    </source>
</evidence>
<dbReference type="PROSITE" id="PS50011">
    <property type="entry name" value="PROTEIN_KINASE_DOM"/>
    <property type="match status" value="1"/>
</dbReference>
<keyword evidence="4" id="KW-0433">Leucine-rich repeat</keyword>
<keyword evidence="3" id="KW-0158">Chromosome</keyword>
<name>A6DRX4_9BACT</name>
<keyword evidence="7" id="KW-0547">Nucleotide-binding</keyword>
<dbReference type="SMART" id="SM00220">
    <property type="entry name" value="S_TKc"/>
    <property type="match status" value="1"/>
</dbReference>
<dbReference type="SMART" id="SM00028">
    <property type="entry name" value="TPR"/>
    <property type="match status" value="2"/>
</dbReference>
<dbReference type="InterPro" id="IPR011990">
    <property type="entry name" value="TPR-like_helical_dom_sf"/>
</dbReference>
<comment type="caution">
    <text evidence="16">The sequence shown here is derived from an EMBL/GenBank/DDBJ whole genome shotgun (WGS) entry which is preliminary data.</text>
</comment>
<dbReference type="SUPFAM" id="SSF56112">
    <property type="entry name" value="Protein kinase-like (PK-like)"/>
    <property type="match status" value="1"/>
</dbReference>
<dbReference type="Gene3D" id="1.25.40.10">
    <property type="entry name" value="Tetratricopeptide repeat domain"/>
    <property type="match status" value="1"/>
</dbReference>
<evidence type="ECO:0000256" key="9">
    <source>
        <dbReference type="ARBA" id="ARBA00022777"/>
    </source>
</evidence>
<keyword evidence="10" id="KW-0067">ATP-binding</keyword>
<evidence type="ECO:0000256" key="4">
    <source>
        <dbReference type="ARBA" id="ARBA00022614"/>
    </source>
</evidence>
<dbReference type="STRING" id="313628.LNTAR_25235"/>
<dbReference type="GO" id="GO:0006325">
    <property type="term" value="P:chromatin organization"/>
    <property type="evidence" value="ECO:0007669"/>
    <property type="project" value="UniProtKB-KW"/>
</dbReference>
<evidence type="ECO:0000256" key="2">
    <source>
        <dbReference type="ARBA" id="ARBA00010999"/>
    </source>
</evidence>
<dbReference type="GO" id="GO:0005694">
    <property type="term" value="C:chromosome"/>
    <property type="evidence" value="ECO:0007669"/>
    <property type="project" value="UniProtKB-SubCell"/>
</dbReference>
<dbReference type="GO" id="GO:0006281">
    <property type="term" value="P:DNA repair"/>
    <property type="evidence" value="ECO:0007669"/>
    <property type="project" value="UniProtKB-KW"/>
</dbReference>
<reference evidence="16 17" key="1">
    <citation type="journal article" date="2010" name="J. Bacteriol.">
        <title>Genome sequence of Lentisphaera araneosa HTCC2155T, the type species of the order Lentisphaerales in the phylum Lentisphaerae.</title>
        <authorList>
            <person name="Thrash J.C."/>
            <person name="Cho J.C."/>
            <person name="Vergin K.L."/>
            <person name="Morris R.M."/>
            <person name="Giovannoni S.J."/>
        </authorList>
    </citation>
    <scope>NUCLEOTIDE SEQUENCE [LARGE SCALE GENOMIC DNA]</scope>
    <source>
        <strain evidence="16 17">HTCC2155</strain>
    </source>
</reference>
<dbReference type="eggNOG" id="COG0515">
    <property type="taxonomic scope" value="Bacteria"/>
</dbReference>
<dbReference type="InterPro" id="IPR032675">
    <property type="entry name" value="LRR_dom_sf"/>
</dbReference>
<dbReference type="Proteomes" id="UP000004947">
    <property type="component" value="Unassembled WGS sequence"/>
</dbReference>
<evidence type="ECO:0000256" key="12">
    <source>
        <dbReference type="ARBA" id="ARBA00023204"/>
    </source>
</evidence>
<dbReference type="Gene3D" id="3.80.10.10">
    <property type="entry name" value="Ribonuclease Inhibitor"/>
    <property type="match status" value="1"/>
</dbReference>
<dbReference type="GO" id="GO:0005524">
    <property type="term" value="F:ATP binding"/>
    <property type="evidence" value="ECO:0007669"/>
    <property type="project" value="UniProtKB-KW"/>
</dbReference>
<keyword evidence="6" id="KW-0677">Repeat</keyword>
<organism evidence="16 17">
    <name type="scientific">Lentisphaera araneosa HTCC2155</name>
    <dbReference type="NCBI Taxonomy" id="313628"/>
    <lineage>
        <taxon>Bacteria</taxon>
        <taxon>Pseudomonadati</taxon>
        <taxon>Lentisphaerota</taxon>
        <taxon>Lentisphaeria</taxon>
        <taxon>Lentisphaerales</taxon>
        <taxon>Lentisphaeraceae</taxon>
        <taxon>Lentisphaera</taxon>
    </lineage>
</organism>
<keyword evidence="9 16" id="KW-0418">Kinase</keyword>
<evidence type="ECO:0000256" key="8">
    <source>
        <dbReference type="ARBA" id="ARBA00022763"/>
    </source>
</evidence>
<dbReference type="PROSITE" id="PS51450">
    <property type="entry name" value="LRR"/>
    <property type="match status" value="1"/>
</dbReference>
<evidence type="ECO:0000259" key="15">
    <source>
        <dbReference type="PROSITE" id="PS50011"/>
    </source>
</evidence>
<sequence length="695" mass="79399">MSSDDDYFDEKLADFFDELDELDNLPLLDAIATITDRYSDFKYLDEGGIKIIHSCRDLKTGREVAMASLKKSAKDQQKELFLKEARLTAALQHPNIIPLHDLGLKDQQPWFTMKLVSGSSLEQVLKNLKEGKSQQFSELNERLDAFMKICDALAYAHSRGVLHLDIKPDNIQISDYGDVLLCDWGLAKVMASVCDEELLECYTFNPKGDDLTIDGLVKGTPGYMAPEQTRLIKEKKGVHTDIFSLGCVLYKILTLEKPFKGADLITVMNNTVKGHYRKPTEINSLIPSSLEAVCLKALSPNPEERYASVTDLQKEILDYRQGFATDAENASLLKLMRLWYKRHRTLSIASLIIVFISLFTSWFAFNNLKLEKLNALQKAEKSELEASKLKLENEYHRKFNKGAAPRFLERAQLAFNTHHFDDAINFCNSAVELDPTLQDAWTLKGTLHLIYEEFNSAIIAFKKAHERKRLLELAQKFAQIKNDDKSELNTEQFTLLFKRIQQMNNNHLTGSLIHHKAYSQISLEKRVELSKEIILAQNNKAIKRHTSPYSFNFHFDPKSHSLDLSNNPWMQSCLILQNFPAHTADLSNTGIKNFICFRNQPLRSLNVSRTKIIELQTLENKDLRELNISHTSISNLTKLKSLSIRVLNISHSAVRDSIILRDLKDLEILTIHPGQLNAQDIKQLNKKVKIIISKN</sequence>
<evidence type="ECO:0000256" key="1">
    <source>
        <dbReference type="ARBA" id="ARBA00004286"/>
    </source>
</evidence>
<dbReference type="Pfam" id="PF00069">
    <property type="entry name" value="Pkinase"/>
    <property type="match status" value="1"/>
</dbReference>
<evidence type="ECO:0000313" key="17">
    <source>
        <dbReference type="Proteomes" id="UP000004947"/>
    </source>
</evidence>
<keyword evidence="5" id="KW-0808">Transferase</keyword>
<accession>A6DRX4</accession>
<keyword evidence="14" id="KW-1133">Transmembrane helix</keyword>
<keyword evidence="12" id="KW-0234">DNA repair</keyword>
<dbReference type="SUPFAM" id="SSF48452">
    <property type="entry name" value="TPR-like"/>
    <property type="match status" value="1"/>
</dbReference>
<proteinExistence type="inferred from homology"/>
<keyword evidence="14" id="KW-0472">Membrane</keyword>
<dbReference type="OrthoDB" id="6111975at2"/>
<dbReference type="RefSeq" id="WP_007280592.1">
    <property type="nucleotide sequence ID" value="NZ_ABCK01000026.1"/>
</dbReference>
<feature type="domain" description="Protein kinase" evidence="15">
    <location>
        <begin position="38"/>
        <end position="317"/>
    </location>
</feature>
<dbReference type="PANTHER" id="PTHR43289:SF6">
    <property type="entry name" value="SERINE_THREONINE-PROTEIN KINASE NEKL-3"/>
    <property type="match status" value="1"/>
</dbReference>
<feature type="transmembrane region" description="Helical" evidence="14">
    <location>
        <begin position="346"/>
        <end position="365"/>
    </location>
</feature>
<evidence type="ECO:0000313" key="16">
    <source>
        <dbReference type="EMBL" id="EDM25659.1"/>
    </source>
</evidence>
<keyword evidence="17" id="KW-1185">Reference proteome</keyword>
<keyword evidence="11" id="KW-0156">Chromatin regulator</keyword>
<dbReference type="InterPro" id="IPR011009">
    <property type="entry name" value="Kinase-like_dom_sf"/>
</dbReference>
<comment type="subcellular location">
    <subcellularLocation>
        <location evidence="1">Chromosome</location>
    </subcellularLocation>
</comment>
<dbReference type="AlphaFoldDB" id="A6DRX4"/>
<dbReference type="InterPro" id="IPR001611">
    <property type="entry name" value="Leu-rich_rpt"/>
</dbReference>